<gene>
    <name evidence="1" type="ORF">LQ567_16215</name>
</gene>
<protein>
    <recommendedName>
        <fullName evidence="3">ApeA N-terminal domain-containing protein</fullName>
    </recommendedName>
</protein>
<keyword evidence="2" id="KW-1185">Reference proteome</keyword>
<accession>A0ABS8PTD1</accession>
<evidence type="ECO:0000313" key="1">
    <source>
        <dbReference type="EMBL" id="MCD2424325.1"/>
    </source>
</evidence>
<organism evidence="1 2">
    <name type="scientific">Niabella pedocola</name>
    <dbReference type="NCBI Taxonomy" id="1752077"/>
    <lineage>
        <taxon>Bacteria</taxon>
        <taxon>Pseudomonadati</taxon>
        <taxon>Bacteroidota</taxon>
        <taxon>Chitinophagia</taxon>
        <taxon>Chitinophagales</taxon>
        <taxon>Chitinophagaceae</taxon>
        <taxon>Niabella</taxon>
    </lineage>
</organism>
<comment type="caution">
    <text evidence="1">The sequence shown here is derived from an EMBL/GenBank/DDBJ whole genome shotgun (WGS) entry which is preliminary data.</text>
</comment>
<name>A0ABS8PTD1_9BACT</name>
<reference evidence="1 2" key="1">
    <citation type="submission" date="2021-11" db="EMBL/GenBank/DDBJ databases">
        <title>Genomic of Niabella pedocola.</title>
        <authorList>
            <person name="Wu T."/>
        </authorList>
    </citation>
    <scope>NUCLEOTIDE SEQUENCE [LARGE SCALE GENOMIC DNA]</scope>
    <source>
        <strain evidence="1 2">JCM 31011</strain>
    </source>
</reference>
<proteinExistence type="predicted"/>
<sequence>MSEIIVFNKNTIAFYNNLKKDAEGTILKGLGNAYNDTLAKITYRNKKFEILLENKGRRIRKVNQFGSFKNVEVHTPENRVLCLKDFFIYSRSDKLKGTPEAISSKGFSDKTIGYHKVLIPVKKGFDFFFILESRFFNIDENKQTRLGTTIYLDNEVIEMYLDDDEEKNRFLVIQSRVKQAFRDFSWKVHIVAVALGYITGYYPGNECCFFICSHKSLDKISKFRFQTRQKEINSVLFPTSANPFGWLSINKRDAEYFYKHKLLKKVSVDIFSALCKKMLASEDFFSVILLIIESNSTNLLLRPIGFSVALEAITDIITNETPERYLPITDKTTSRTLRSDLSAVLDKYQGNEHVKDHKTLKGKIENINQMTNKEKLLAPFRALGINLDSTDEKIINSRNDFLHGRVPDYRELGKSRKIEVQDQDLYYGSLSLYTLLSILLLRYIGFNGYVFNYPKIYEKETGYKCNQKYFRKV</sequence>
<dbReference type="RefSeq" id="WP_231005951.1">
    <property type="nucleotide sequence ID" value="NZ_JAJNEC010000005.1"/>
</dbReference>
<dbReference type="EMBL" id="JAJNEC010000005">
    <property type="protein sequence ID" value="MCD2424325.1"/>
    <property type="molecule type" value="Genomic_DNA"/>
</dbReference>
<dbReference type="Proteomes" id="UP001199816">
    <property type="component" value="Unassembled WGS sequence"/>
</dbReference>
<evidence type="ECO:0000313" key="2">
    <source>
        <dbReference type="Proteomes" id="UP001199816"/>
    </source>
</evidence>
<evidence type="ECO:0008006" key="3">
    <source>
        <dbReference type="Google" id="ProtNLM"/>
    </source>
</evidence>